<gene>
    <name evidence="7" type="ORF">A4D02_00335</name>
</gene>
<keyword evidence="8" id="KW-1185">Reference proteome</keyword>
<feature type="domain" description="Heavy metal binding" evidence="3">
    <location>
        <begin position="78"/>
        <end position="104"/>
    </location>
</feature>
<proteinExistence type="predicted"/>
<evidence type="ECO:0000256" key="2">
    <source>
        <dbReference type="SAM" id="Phobius"/>
    </source>
</evidence>
<feature type="domain" description="CusB-like beta-barrel" evidence="5">
    <location>
        <begin position="306"/>
        <end position="368"/>
    </location>
</feature>
<dbReference type="EMBL" id="LWBO01000001">
    <property type="protein sequence ID" value="OQP54809.1"/>
    <property type="molecule type" value="Genomic_DNA"/>
</dbReference>
<reference evidence="7 8" key="1">
    <citation type="submission" date="2016-04" db="EMBL/GenBank/DDBJ databases">
        <authorList>
            <person name="Chen L."/>
            <person name="Zhuang W."/>
            <person name="Wang G."/>
        </authorList>
    </citation>
    <scope>NUCLEOTIDE SEQUENCE [LARGE SCALE GENOMIC DNA]</scope>
    <source>
        <strain evidence="8">GR20</strain>
    </source>
</reference>
<evidence type="ECO:0000259" key="5">
    <source>
        <dbReference type="Pfam" id="PF25954"/>
    </source>
</evidence>
<feature type="domain" description="CusB-like three alpha-helical bundle" evidence="4">
    <location>
        <begin position="194"/>
        <end position="242"/>
    </location>
</feature>
<dbReference type="Pfam" id="PF25954">
    <property type="entry name" value="Beta-barrel_RND_2"/>
    <property type="match status" value="1"/>
</dbReference>
<dbReference type="InterPro" id="IPR051909">
    <property type="entry name" value="MFP_Cation_Efflux"/>
</dbReference>
<evidence type="ECO:0000259" key="3">
    <source>
        <dbReference type="Pfam" id="PF19335"/>
    </source>
</evidence>
<dbReference type="InterPro" id="IPR045800">
    <property type="entry name" value="HMBD"/>
</dbReference>
<evidence type="ECO:0000259" key="4">
    <source>
        <dbReference type="Pfam" id="PF25869"/>
    </source>
</evidence>
<dbReference type="Pfam" id="PF25869">
    <property type="entry name" value="3HB_CusB"/>
    <property type="match status" value="1"/>
</dbReference>
<protein>
    <submittedName>
        <fullName evidence="7">Copper transporter</fullName>
    </submittedName>
</protein>
<keyword evidence="2" id="KW-1133">Transmembrane helix</keyword>
<feature type="domain" description="CzcB-like C-terminal circularly permuted SH3-like" evidence="6">
    <location>
        <begin position="389"/>
        <end position="443"/>
    </location>
</feature>
<keyword evidence="2" id="KW-0472">Membrane</keyword>
<keyword evidence="2" id="KW-0812">Transmembrane</keyword>
<keyword evidence="1" id="KW-0813">Transport</keyword>
<sequence>MKLIMKKDKSIGNPPQVGAGWQSAIGNFFLCLARRSFSVGGPFAIWPFALCLLPFAFIACKETKREQPATQAASKETYTCPMHPQIIKDKPGTCPICGMDLVKKITAGEKVTDVSLNDLLRPSNQYVLSGIPTVHIQQRNEPVEINTYGFITYDTRQEGTISSNVAGRIEKLYVKHRFQEVSKGQRIMDIYSPELQTAQQNLLFLLQHDADNQVLISAARQKLLLLGINNQQLEQVIKSGKPVFTVSVFSGYSGHIHESSPEAMQQPGRPGMKDVSLITEELQLKEGMYVNKGQNLLTIYNPSKAWAVLNIFSGQAGMVKVGDKVRIMPETAPDKDFRATINFMEPFYRPDSKTATARVYFNNPDMGIPIGSQVKAVIFAGARTARWLPEEAVLTLGLDKVVFIKKEDAFIAHKIEVGIVNNHLIQVLNGLTEQDEVAANAQYLVDSESFIKVKQ</sequence>
<accession>A0ABX3P3P6</accession>
<dbReference type="InterPro" id="IPR058649">
    <property type="entry name" value="CzcB_C"/>
</dbReference>
<dbReference type="Gene3D" id="2.40.420.20">
    <property type="match status" value="1"/>
</dbReference>
<dbReference type="InterPro" id="IPR058792">
    <property type="entry name" value="Beta-barrel_RND_2"/>
</dbReference>
<dbReference type="Pfam" id="PF19335">
    <property type="entry name" value="HMBD"/>
    <property type="match status" value="1"/>
</dbReference>
<dbReference type="PANTHER" id="PTHR30097">
    <property type="entry name" value="CATION EFFLUX SYSTEM PROTEIN CUSB"/>
    <property type="match status" value="1"/>
</dbReference>
<dbReference type="Gene3D" id="6.10.140.730">
    <property type="match status" value="1"/>
</dbReference>
<evidence type="ECO:0000313" key="8">
    <source>
        <dbReference type="Proteomes" id="UP000192277"/>
    </source>
</evidence>
<evidence type="ECO:0000313" key="7">
    <source>
        <dbReference type="EMBL" id="OQP54809.1"/>
    </source>
</evidence>
<dbReference type="Gene3D" id="2.40.30.170">
    <property type="match status" value="1"/>
</dbReference>
<feature type="transmembrane region" description="Helical" evidence="2">
    <location>
        <begin position="37"/>
        <end position="59"/>
    </location>
</feature>
<name>A0ABX3P3P6_9BACT</name>
<comment type="caution">
    <text evidence="7">The sequence shown here is derived from an EMBL/GenBank/DDBJ whole genome shotgun (WGS) entry which is preliminary data.</text>
</comment>
<dbReference type="Proteomes" id="UP000192277">
    <property type="component" value="Unassembled WGS sequence"/>
</dbReference>
<organism evidence="7 8">
    <name type="scientific">Niastella koreensis</name>
    <dbReference type="NCBI Taxonomy" id="354356"/>
    <lineage>
        <taxon>Bacteria</taxon>
        <taxon>Pseudomonadati</taxon>
        <taxon>Bacteroidota</taxon>
        <taxon>Chitinophagia</taxon>
        <taxon>Chitinophagales</taxon>
        <taxon>Chitinophagaceae</taxon>
        <taxon>Niastella</taxon>
    </lineage>
</organism>
<dbReference type="InterPro" id="IPR058791">
    <property type="entry name" value="3HB_CusB"/>
</dbReference>
<evidence type="ECO:0000259" key="6">
    <source>
        <dbReference type="Pfam" id="PF25975"/>
    </source>
</evidence>
<dbReference type="PANTHER" id="PTHR30097:SF15">
    <property type="entry name" value="CATION EFFLUX SYSTEM PROTEIN CUSB"/>
    <property type="match status" value="1"/>
</dbReference>
<dbReference type="Pfam" id="PF25975">
    <property type="entry name" value="CzcB_C"/>
    <property type="match status" value="1"/>
</dbReference>
<evidence type="ECO:0000256" key="1">
    <source>
        <dbReference type="ARBA" id="ARBA00022448"/>
    </source>
</evidence>